<name>A0A0A8Y7D1_ARUDO</name>
<dbReference type="AlphaFoldDB" id="A0A0A8Y7D1"/>
<evidence type="ECO:0000256" key="1">
    <source>
        <dbReference type="SAM" id="MobiDB-lite"/>
    </source>
</evidence>
<accession>A0A0A8Y7D1</accession>
<feature type="region of interest" description="Disordered" evidence="1">
    <location>
        <begin position="1"/>
        <end position="59"/>
    </location>
</feature>
<feature type="compositionally biased region" description="Low complexity" evidence="1">
    <location>
        <begin position="19"/>
        <end position="32"/>
    </location>
</feature>
<proteinExistence type="predicted"/>
<reference evidence="2" key="1">
    <citation type="submission" date="2014-09" db="EMBL/GenBank/DDBJ databases">
        <authorList>
            <person name="Magalhaes I.L.F."/>
            <person name="Oliveira U."/>
            <person name="Santos F.R."/>
            <person name="Vidigal T.H.D.A."/>
            <person name="Brescovit A.D."/>
            <person name="Santos A.J."/>
        </authorList>
    </citation>
    <scope>NUCLEOTIDE SEQUENCE</scope>
    <source>
        <tissue evidence="2">Shoot tissue taken approximately 20 cm above the soil surface</tissue>
    </source>
</reference>
<organism evidence="2">
    <name type="scientific">Arundo donax</name>
    <name type="common">Giant reed</name>
    <name type="synonym">Donax arundinaceus</name>
    <dbReference type="NCBI Taxonomy" id="35708"/>
    <lineage>
        <taxon>Eukaryota</taxon>
        <taxon>Viridiplantae</taxon>
        <taxon>Streptophyta</taxon>
        <taxon>Embryophyta</taxon>
        <taxon>Tracheophyta</taxon>
        <taxon>Spermatophyta</taxon>
        <taxon>Magnoliopsida</taxon>
        <taxon>Liliopsida</taxon>
        <taxon>Poales</taxon>
        <taxon>Poaceae</taxon>
        <taxon>PACMAD clade</taxon>
        <taxon>Arundinoideae</taxon>
        <taxon>Arundineae</taxon>
        <taxon>Arundo</taxon>
    </lineage>
</organism>
<evidence type="ECO:0000313" key="2">
    <source>
        <dbReference type="EMBL" id="JAD22046.1"/>
    </source>
</evidence>
<sequence length="59" mass="5639">MACARLGCAATASPPAPSPAGRSGGSPRRSAGTGRGRGDWSRVTGGACRRARGGGGARG</sequence>
<dbReference type="EMBL" id="GBRH01275849">
    <property type="protein sequence ID" value="JAD22046.1"/>
    <property type="molecule type" value="Transcribed_RNA"/>
</dbReference>
<reference evidence="2" key="2">
    <citation type="journal article" date="2015" name="Data Brief">
        <title>Shoot transcriptome of the giant reed, Arundo donax.</title>
        <authorList>
            <person name="Barrero R.A."/>
            <person name="Guerrero F.D."/>
            <person name="Moolhuijzen P."/>
            <person name="Goolsby J.A."/>
            <person name="Tidwell J."/>
            <person name="Bellgard S.E."/>
            <person name="Bellgard M.I."/>
        </authorList>
    </citation>
    <scope>NUCLEOTIDE SEQUENCE</scope>
    <source>
        <tissue evidence="2">Shoot tissue taken approximately 20 cm above the soil surface</tissue>
    </source>
</reference>
<protein>
    <submittedName>
        <fullName evidence="2">Uncharacterized protein</fullName>
    </submittedName>
</protein>